<reference evidence="1" key="1">
    <citation type="submission" date="2022-07" db="EMBL/GenBank/DDBJ databases">
        <authorList>
            <person name="Macas J."/>
            <person name="Novak P."/>
            <person name="Neumann P."/>
        </authorList>
    </citation>
    <scope>NUCLEOTIDE SEQUENCE</scope>
</reference>
<comment type="caution">
    <text evidence="1">The sequence shown here is derived from an EMBL/GenBank/DDBJ whole genome shotgun (WGS) entry which is preliminary data.</text>
</comment>
<gene>
    <name evidence="1" type="ORF">CEURO_LOCUS13052</name>
</gene>
<accession>A0A9P1ECZ7</accession>
<organism evidence="1 2">
    <name type="scientific">Cuscuta europaea</name>
    <name type="common">European dodder</name>
    <dbReference type="NCBI Taxonomy" id="41803"/>
    <lineage>
        <taxon>Eukaryota</taxon>
        <taxon>Viridiplantae</taxon>
        <taxon>Streptophyta</taxon>
        <taxon>Embryophyta</taxon>
        <taxon>Tracheophyta</taxon>
        <taxon>Spermatophyta</taxon>
        <taxon>Magnoliopsida</taxon>
        <taxon>eudicotyledons</taxon>
        <taxon>Gunneridae</taxon>
        <taxon>Pentapetalae</taxon>
        <taxon>asterids</taxon>
        <taxon>lamiids</taxon>
        <taxon>Solanales</taxon>
        <taxon>Convolvulaceae</taxon>
        <taxon>Cuscuteae</taxon>
        <taxon>Cuscuta</taxon>
        <taxon>Cuscuta subgen. Cuscuta</taxon>
    </lineage>
</organism>
<dbReference type="PANTHER" id="PTHR47481">
    <property type="match status" value="1"/>
</dbReference>
<protein>
    <submittedName>
        <fullName evidence="1">Uncharacterized protein</fullName>
    </submittedName>
</protein>
<proteinExistence type="predicted"/>
<sequence>MFLINQDPAPNNIDVRTRKQLDALVRQWMFSTMSKDLMLTVLKSGKTARDLWERLKALIQDNKGTRAATLESKFVNLKFTDCSDIDDYCDKLKAISDRLQDLEFPMDDKRLVIQLINGLPPEYDTVASLISQTMPSFEAAWA</sequence>
<keyword evidence="2" id="KW-1185">Reference proteome</keyword>
<dbReference type="AlphaFoldDB" id="A0A9P1ECZ7"/>
<dbReference type="OrthoDB" id="1699318at2759"/>
<dbReference type="PANTHER" id="PTHR47481:SF40">
    <property type="entry name" value="RETROTRANSPOSON GAG DOMAIN-CONTAINING PROTEIN"/>
    <property type="match status" value="1"/>
</dbReference>
<dbReference type="EMBL" id="CAMAPE010000033">
    <property type="protein sequence ID" value="CAH9095254.1"/>
    <property type="molecule type" value="Genomic_DNA"/>
</dbReference>
<dbReference type="Proteomes" id="UP001152484">
    <property type="component" value="Unassembled WGS sequence"/>
</dbReference>
<name>A0A9P1ECZ7_CUSEU</name>
<evidence type="ECO:0000313" key="2">
    <source>
        <dbReference type="Proteomes" id="UP001152484"/>
    </source>
</evidence>
<evidence type="ECO:0000313" key="1">
    <source>
        <dbReference type="EMBL" id="CAH9095254.1"/>
    </source>
</evidence>
<dbReference type="Pfam" id="PF14223">
    <property type="entry name" value="Retrotran_gag_2"/>
    <property type="match status" value="1"/>
</dbReference>